<sequence length="314" mass="35547">MQSEQDLVSEPRQEPAEEDPAACVETGKTPDFRIVVSAEANEDPSATLFPPPLPQPRICMWKYLDIHSMHQLEKAVGTDEMREVLAKLLGLDCPAENLREAIILDLFSHAVIFCRQQGFSLEQTSTVCAMLQDLHKACVATPLGNLEECYRYFTSVLFCHGVRRPPFSINLFKEEQLLALADYVVNTYFRHFKLYKYVFTPQVQLDLSLTYMGLQPDQCSPEGEPEKEETEEVEEQAGTAQEQEEEAVVKPEQEPSQVTLLRAYIKSQLSKELGQLQQLVEERLSASEDRLNNKLAALERPSQTPPAKGKTKTK</sequence>
<dbReference type="PANTHER" id="PTHR28457:SF1">
    <property type="entry name" value="CILIA- AND FLAGELLA-ASSOCIATED PROTEIN 119"/>
    <property type="match status" value="1"/>
</dbReference>
<reference evidence="3" key="1">
    <citation type="submission" date="2025-08" db="UniProtKB">
        <authorList>
            <consortium name="RefSeq"/>
        </authorList>
    </citation>
    <scope>IDENTIFICATION</scope>
</reference>
<keyword evidence="2" id="KW-1185">Reference proteome</keyword>
<dbReference type="Pfam" id="PF14769">
    <property type="entry name" value="CLAMP"/>
    <property type="match status" value="1"/>
</dbReference>
<accession>A0A1S3WK80</accession>
<proteinExistence type="predicted"/>
<dbReference type="FunCoup" id="A0A1S3WK80">
    <property type="interactions" value="156"/>
</dbReference>
<keyword evidence="3" id="KW-0966">Cell projection</keyword>
<dbReference type="GeneID" id="103119737"/>
<dbReference type="eggNOG" id="ENOG502S7XE">
    <property type="taxonomic scope" value="Eukaryota"/>
</dbReference>
<feature type="compositionally biased region" description="Acidic residues" evidence="1">
    <location>
        <begin position="223"/>
        <end position="235"/>
    </location>
</feature>
<name>A0A1S3WK80_ERIEU</name>
<keyword evidence="3" id="KW-0282">Flagellum</keyword>
<evidence type="ECO:0000313" key="2">
    <source>
        <dbReference type="Proteomes" id="UP001652624"/>
    </source>
</evidence>
<dbReference type="Proteomes" id="UP001652624">
    <property type="component" value="Chromosome 15"/>
</dbReference>
<dbReference type="InParanoid" id="A0A1S3WK80"/>
<dbReference type="AlphaFoldDB" id="A0A1S3WK80"/>
<dbReference type="STRING" id="9365.ENSEEUP00000001300"/>
<evidence type="ECO:0000313" key="3">
    <source>
        <dbReference type="RefSeq" id="XP_016046765.1"/>
    </source>
</evidence>
<feature type="region of interest" description="Disordered" evidence="1">
    <location>
        <begin position="216"/>
        <end position="255"/>
    </location>
</feature>
<gene>
    <name evidence="3" type="primary">CFAP119</name>
</gene>
<dbReference type="InterPro" id="IPR032727">
    <property type="entry name" value="CLAMP"/>
</dbReference>
<evidence type="ECO:0000256" key="1">
    <source>
        <dbReference type="SAM" id="MobiDB-lite"/>
    </source>
</evidence>
<protein>
    <submittedName>
        <fullName evidence="3">Cilia- and flagella-associated protein 119 isoform X1</fullName>
    </submittedName>
</protein>
<feature type="region of interest" description="Disordered" evidence="1">
    <location>
        <begin position="1"/>
        <end position="27"/>
    </location>
</feature>
<dbReference type="CTD" id="90835"/>
<keyword evidence="3" id="KW-0969">Cilium</keyword>
<dbReference type="PANTHER" id="PTHR28457">
    <property type="entry name" value="COILED-COIL DOMAIN-CONTAINING PROTEIN 189"/>
    <property type="match status" value="1"/>
</dbReference>
<organism evidence="2 3">
    <name type="scientific">Erinaceus europaeus</name>
    <name type="common">Western European hedgehog</name>
    <dbReference type="NCBI Taxonomy" id="9365"/>
    <lineage>
        <taxon>Eukaryota</taxon>
        <taxon>Metazoa</taxon>
        <taxon>Chordata</taxon>
        <taxon>Craniata</taxon>
        <taxon>Vertebrata</taxon>
        <taxon>Euteleostomi</taxon>
        <taxon>Mammalia</taxon>
        <taxon>Eutheria</taxon>
        <taxon>Laurasiatheria</taxon>
        <taxon>Eulipotyphla</taxon>
        <taxon>Erinaceidae</taxon>
        <taxon>Erinaceinae</taxon>
        <taxon>Erinaceus</taxon>
    </lineage>
</organism>
<feature type="region of interest" description="Disordered" evidence="1">
    <location>
        <begin position="291"/>
        <end position="314"/>
    </location>
</feature>
<dbReference type="OrthoDB" id="425082at2759"/>
<dbReference type="RefSeq" id="XP_016046765.1">
    <property type="nucleotide sequence ID" value="XM_016191279.2"/>
</dbReference>